<evidence type="ECO:0000259" key="9">
    <source>
        <dbReference type="Pfam" id="PF26577"/>
    </source>
</evidence>
<dbReference type="OrthoDB" id="48041at2759"/>
<keyword evidence="2 5" id="KW-0819">tRNA processing</keyword>
<proteinExistence type="inferred from homology"/>
<evidence type="ECO:0000256" key="7">
    <source>
        <dbReference type="SAM" id="MobiDB-lite"/>
    </source>
</evidence>
<evidence type="ECO:0000313" key="11">
    <source>
        <dbReference type="Proteomes" id="UP000813444"/>
    </source>
</evidence>
<feature type="active site" evidence="6">
    <location>
        <position position="231"/>
    </location>
</feature>
<dbReference type="InterPro" id="IPR011856">
    <property type="entry name" value="tRNA_endonuc-like_dom_sf"/>
</dbReference>
<feature type="active site" evidence="6">
    <location>
        <position position="223"/>
    </location>
</feature>
<dbReference type="SUPFAM" id="SSF53032">
    <property type="entry name" value="tRNA-intron endonuclease catalytic domain-like"/>
    <property type="match status" value="1"/>
</dbReference>
<feature type="region of interest" description="Disordered" evidence="7">
    <location>
        <begin position="109"/>
        <end position="173"/>
    </location>
</feature>
<reference evidence="10" key="1">
    <citation type="journal article" date="2021" name="Nat. Commun.">
        <title>Genetic determinants of endophytism in the Arabidopsis root mycobiome.</title>
        <authorList>
            <person name="Mesny F."/>
            <person name="Miyauchi S."/>
            <person name="Thiergart T."/>
            <person name="Pickel B."/>
            <person name="Atanasova L."/>
            <person name="Karlsson M."/>
            <person name="Huettel B."/>
            <person name="Barry K.W."/>
            <person name="Haridas S."/>
            <person name="Chen C."/>
            <person name="Bauer D."/>
            <person name="Andreopoulos W."/>
            <person name="Pangilinan J."/>
            <person name="LaButti K."/>
            <person name="Riley R."/>
            <person name="Lipzen A."/>
            <person name="Clum A."/>
            <person name="Drula E."/>
            <person name="Henrissat B."/>
            <person name="Kohler A."/>
            <person name="Grigoriev I.V."/>
            <person name="Martin F.M."/>
            <person name="Hacquard S."/>
        </authorList>
    </citation>
    <scope>NUCLEOTIDE SEQUENCE</scope>
    <source>
        <strain evidence="10">MPI-CAGE-CH-0235</strain>
    </source>
</reference>
<evidence type="ECO:0000256" key="3">
    <source>
        <dbReference type="ARBA" id="ARBA00023239"/>
    </source>
</evidence>
<evidence type="ECO:0000256" key="1">
    <source>
        <dbReference type="ARBA" id="ARBA00008078"/>
    </source>
</evidence>
<keyword evidence="3 5" id="KW-0456">Lyase</keyword>
<dbReference type="Pfam" id="PF01974">
    <property type="entry name" value="tRNA_int_endo"/>
    <property type="match status" value="1"/>
</dbReference>
<dbReference type="GO" id="GO:0000214">
    <property type="term" value="C:tRNA-intron endonuclease complex"/>
    <property type="evidence" value="ECO:0007669"/>
    <property type="project" value="UniProtKB-UniRule"/>
</dbReference>
<evidence type="ECO:0000256" key="4">
    <source>
        <dbReference type="ARBA" id="ARBA00059865"/>
    </source>
</evidence>
<comment type="caution">
    <text evidence="10">The sequence shown here is derived from an EMBL/GenBank/DDBJ whole genome shotgun (WGS) entry which is preliminary data.</text>
</comment>
<comment type="function">
    <text evidence="4">Constitutes one of the two catalytic subunit of the tRNA-splicing endonuclease complex, a complex responsible for identification and cleavage of the splice sites in pre-tRNA. It cleaves pre-tRNA at the 5'- and 3'-splice sites to release the intron. The products are an intron and two tRNA half-molecules bearing 2',3'-cyclic phosphate and 5'-OH termini. There are no conserved sequences at the splice sites, but the intron is invariably located at the same site in the gene, placing the splice sites an invariant distance from the constant structural features of the tRNA body. It probably carries the active site for 3'-splice site cleavage.</text>
</comment>
<gene>
    <name evidence="10" type="ORF">B0I35DRAFT_2432</name>
</gene>
<dbReference type="PIRSF" id="PIRSF017250">
    <property type="entry name" value="tRNA_splic_SEN34"/>
    <property type="match status" value="1"/>
</dbReference>
<evidence type="ECO:0000256" key="2">
    <source>
        <dbReference type="ARBA" id="ARBA00022694"/>
    </source>
</evidence>
<evidence type="ECO:0000313" key="10">
    <source>
        <dbReference type="EMBL" id="KAH7327841.1"/>
    </source>
</evidence>
<evidence type="ECO:0000256" key="6">
    <source>
        <dbReference type="PIRSR" id="PIRSR017250-50"/>
    </source>
</evidence>
<feature type="domain" description="TSEN34 N-terminal" evidence="9">
    <location>
        <begin position="7"/>
        <end position="75"/>
    </location>
</feature>
<dbReference type="GO" id="GO:0000379">
    <property type="term" value="P:tRNA-type intron splice site recognition and cleavage"/>
    <property type="evidence" value="ECO:0007669"/>
    <property type="project" value="UniProtKB-UniRule"/>
</dbReference>
<dbReference type="GO" id="GO:0000213">
    <property type="term" value="F:tRNA-intron lyase activity"/>
    <property type="evidence" value="ECO:0007669"/>
    <property type="project" value="UniProtKB-UniRule"/>
</dbReference>
<dbReference type="CDD" id="cd22363">
    <property type="entry name" value="tRNA-intron_lyase_C"/>
    <property type="match status" value="1"/>
</dbReference>
<dbReference type="InterPro" id="IPR059049">
    <property type="entry name" value="TSEN34_N"/>
</dbReference>
<sequence>METQSKVRISRIADRYLVFDYEEVEVLRRQENMCGNLVGTAPQQPSQNVFLGLPIELRPEEAEALVQKGAAYIVDAVAAHRDALCQPGSSATERYVQFLRQRKATASKLLQESNAEKASNIAKRRGRSAQTSAQPLPADSAAHDGPGPSEGEATSKVSSGRPEAHALPSLGVTATSSRELISTEATSAPLLSSPPANPLCRFLQSTGYYMTPGLRFGSQYSVYPGDPLRYHAHFMATSHDWDEKMPVLDLVAGGRLATAVKKAFLLGGQAPGPTIDEEGPVKTFSMEWASM</sequence>
<dbReference type="EMBL" id="JAGPNK010000001">
    <property type="protein sequence ID" value="KAH7327841.1"/>
    <property type="molecule type" value="Genomic_DNA"/>
</dbReference>
<evidence type="ECO:0000256" key="5">
    <source>
        <dbReference type="PIRNR" id="PIRNR017250"/>
    </source>
</evidence>
<protein>
    <recommendedName>
        <fullName evidence="5">tRNA-splicing endonuclease subunit Sen34</fullName>
        <ecNumber evidence="5">4.6.1.16</ecNumber>
    </recommendedName>
</protein>
<dbReference type="GO" id="GO:0003676">
    <property type="term" value="F:nucleic acid binding"/>
    <property type="evidence" value="ECO:0007669"/>
    <property type="project" value="InterPro"/>
</dbReference>
<feature type="domain" description="tRNA intron endonuclease catalytic" evidence="8">
    <location>
        <begin position="203"/>
        <end position="266"/>
    </location>
</feature>
<evidence type="ECO:0000259" key="8">
    <source>
        <dbReference type="Pfam" id="PF01974"/>
    </source>
</evidence>
<dbReference type="Proteomes" id="UP000813444">
    <property type="component" value="Unassembled WGS sequence"/>
</dbReference>
<dbReference type="InterPro" id="IPR036167">
    <property type="entry name" value="tRNA_intron_Endo_cat-like_sf"/>
</dbReference>
<dbReference type="PANTHER" id="PTHR13070:SF0">
    <property type="entry name" value="TRNA-SPLICING ENDONUCLEASE SUBUNIT SEN34"/>
    <property type="match status" value="1"/>
</dbReference>
<organism evidence="10 11">
    <name type="scientific">Stachybotrys elegans</name>
    <dbReference type="NCBI Taxonomy" id="80388"/>
    <lineage>
        <taxon>Eukaryota</taxon>
        <taxon>Fungi</taxon>
        <taxon>Dikarya</taxon>
        <taxon>Ascomycota</taxon>
        <taxon>Pezizomycotina</taxon>
        <taxon>Sordariomycetes</taxon>
        <taxon>Hypocreomycetidae</taxon>
        <taxon>Hypocreales</taxon>
        <taxon>Stachybotryaceae</taxon>
        <taxon>Stachybotrys</taxon>
    </lineage>
</organism>
<comment type="similarity">
    <text evidence="1 5">Belongs to the tRNA-intron endonuclease family.</text>
</comment>
<dbReference type="Gene3D" id="3.40.1350.10">
    <property type="match status" value="1"/>
</dbReference>
<dbReference type="Pfam" id="PF26577">
    <property type="entry name" value="TSEN34_N"/>
    <property type="match status" value="1"/>
</dbReference>
<name>A0A8K0WXH3_9HYPO</name>
<keyword evidence="11" id="KW-1185">Reference proteome</keyword>
<dbReference type="EC" id="4.6.1.16" evidence="5"/>
<dbReference type="InterPro" id="IPR006677">
    <property type="entry name" value="tRNA_intron_Endonuc_cat-like"/>
</dbReference>
<dbReference type="AlphaFoldDB" id="A0A8K0WXH3"/>
<dbReference type="InterPro" id="IPR016690">
    <property type="entry name" value="TSEN34"/>
</dbReference>
<accession>A0A8K0WXH3</accession>
<dbReference type="PANTHER" id="PTHR13070">
    <property type="entry name" value="TRNA-SPLICING ENDONUCLEASE SUBUNIT SEN34-RELATED"/>
    <property type="match status" value="1"/>
</dbReference>
<feature type="active site" evidence="6">
    <location>
        <position position="262"/>
    </location>
</feature>
<dbReference type="FunFam" id="3.40.1350.10:FF:000008">
    <property type="entry name" value="tRNA-splicing endonuclease subunit Sen34"/>
    <property type="match status" value="1"/>
</dbReference>